<dbReference type="GeneID" id="103609696"/>
<dbReference type="RefSeq" id="XP_008592217.1">
    <property type="nucleotide sequence ID" value="XM_008593995.1"/>
</dbReference>
<name>A0ABM0SH76_GALVR</name>
<accession>A0ABM0SH76</accession>
<dbReference type="Proteomes" id="UP000694923">
    <property type="component" value="Unplaced"/>
</dbReference>
<feature type="non-terminal residue" evidence="2">
    <location>
        <position position="1"/>
    </location>
</feature>
<protein>
    <submittedName>
        <fullName evidence="2">Germinal center-associated signaling and motility-like protein</fullName>
    </submittedName>
</protein>
<reference evidence="2" key="1">
    <citation type="submission" date="2025-08" db="UniProtKB">
        <authorList>
            <consortium name="RefSeq"/>
        </authorList>
    </citation>
    <scope>IDENTIFICATION</scope>
</reference>
<dbReference type="Pfam" id="PF15666">
    <property type="entry name" value="HGAL"/>
    <property type="match status" value="1"/>
</dbReference>
<evidence type="ECO:0000313" key="1">
    <source>
        <dbReference type="Proteomes" id="UP000694923"/>
    </source>
</evidence>
<proteinExistence type="predicted"/>
<sequence>ENENGHGSKEVCYTVINHITHWKPSLSSSDDGYENINFTTRTVRQCRPEPETEYALIRSSVTRPSSCIQEHDYELVLPQ</sequence>
<dbReference type="InterPro" id="IPR031364">
    <property type="entry name" value="GC_assoc_lym"/>
</dbReference>
<organism evidence="1 2">
    <name type="scientific">Galeopterus variegatus</name>
    <name type="common">Malayan flying lemur</name>
    <name type="synonym">Cynocephalus variegatus</name>
    <dbReference type="NCBI Taxonomy" id="482537"/>
    <lineage>
        <taxon>Eukaryota</taxon>
        <taxon>Metazoa</taxon>
        <taxon>Chordata</taxon>
        <taxon>Craniata</taxon>
        <taxon>Vertebrata</taxon>
        <taxon>Euteleostomi</taxon>
        <taxon>Mammalia</taxon>
        <taxon>Eutheria</taxon>
        <taxon>Euarchontoglires</taxon>
        <taxon>Dermoptera</taxon>
        <taxon>Cynocephalidae</taxon>
        <taxon>Galeopterus</taxon>
    </lineage>
</organism>
<evidence type="ECO:0000313" key="2">
    <source>
        <dbReference type="RefSeq" id="XP_008592217.1"/>
    </source>
</evidence>
<keyword evidence="1" id="KW-1185">Reference proteome</keyword>
<gene>
    <name evidence="2" type="primary">GCSAML</name>
</gene>
<dbReference type="PANTHER" id="PTHR35351">
    <property type="entry name" value="GERMINAL CENTER-ASSOCIATED SIGNALING AND MOTILITY-LIKE PROTEIN"/>
    <property type="match status" value="1"/>
</dbReference>
<dbReference type="PANTHER" id="PTHR35351:SF1">
    <property type="entry name" value="GERMINAL CENTER-ASSOCIATED SIGNALING AND MOTILITY-LIKE PROTEIN"/>
    <property type="match status" value="1"/>
</dbReference>